<gene>
    <name evidence="2" type="ORF">L248_1323</name>
</gene>
<dbReference type="AlphaFoldDB" id="U4TMX0"/>
<evidence type="ECO:0000313" key="2">
    <source>
        <dbReference type="EMBL" id="ERL66231.1"/>
    </source>
</evidence>
<name>U4TMX0_9LACO</name>
<dbReference type="eggNOG" id="ENOG5030BAF">
    <property type="taxonomic scope" value="Bacteria"/>
</dbReference>
<sequence length="161" mass="18300">MVAMMRDGDENMTLTNVVYGLITALTALTLIFAALAVRVRLETTALIQQHITQLKETLRFPGDRFELSGPAIAHPLWRDYVGRNGFGILRRLIRLVSAMLLMHLLGFFVEPRLVMLLLFIPFADAVGCYIQLSHYADLIMHWDSVVQTRYIEADVPLRKVS</sequence>
<dbReference type="EMBL" id="KI271583">
    <property type="protein sequence ID" value="ERL66231.1"/>
    <property type="molecule type" value="Genomic_DNA"/>
</dbReference>
<accession>U4TMX0</accession>
<keyword evidence="3" id="KW-1185">Reference proteome</keyword>
<reference evidence="3" key="1">
    <citation type="journal article" date="2013" name="Genome Announc.">
        <title>Whole-Genome Sequencing of Lactobacillus shenzhenensis Strain LY-73T.</title>
        <authorList>
            <person name="Lin Z."/>
            <person name="Liu Z."/>
            <person name="Yang R."/>
            <person name="Zou Y."/>
            <person name="Wan D."/>
            <person name="Chen J."/>
            <person name="Guo M."/>
            <person name="Zhao J."/>
            <person name="Fang C."/>
            <person name="Yang R."/>
            <person name="Liu F."/>
        </authorList>
    </citation>
    <scope>NUCLEOTIDE SEQUENCE [LARGE SCALE GENOMIC DNA]</scope>
    <source>
        <strain evidence="3">LY-73</strain>
    </source>
</reference>
<evidence type="ECO:0000313" key="3">
    <source>
        <dbReference type="Proteomes" id="UP000030647"/>
    </source>
</evidence>
<feature type="transmembrane region" description="Helical" evidence="1">
    <location>
        <begin position="92"/>
        <end position="109"/>
    </location>
</feature>
<keyword evidence="1" id="KW-1133">Transmembrane helix</keyword>
<keyword evidence="1" id="KW-0472">Membrane</keyword>
<protein>
    <submittedName>
        <fullName evidence="2">Uncharacterized protein</fullName>
    </submittedName>
</protein>
<organism evidence="2 3">
    <name type="scientific">Schleiferilactobacillus shenzhenensis LY-73</name>
    <dbReference type="NCBI Taxonomy" id="1231336"/>
    <lineage>
        <taxon>Bacteria</taxon>
        <taxon>Bacillati</taxon>
        <taxon>Bacillota</taxon>
        <taxon>Bacilli</taxon>
        <taxon>Lactobacillales</taxon>
        <taxon>Lactobacillaceae</taxon>
        <taxon>Schleiferilactobacillus</taxon>
    </lineage>
</organism>
<evidence type="ECO:0000256" key="1">
    <source>
        <dbReference type="SAM" id="Phobius"/>
    </source>
</evidence>
<keyword evidence="1" id="KW-0812">Transmembrane</keyword>
<feature type="transmembrane region" description="Helical" evidence="1">
    <location>
        <begin position="17"/>
        <end position="37"/>
    </location>
</feature>
<dbReference type="HOGENOM" id="CLU_1641622_0_0_9"/>
<feature type="transmembrane region" description="Helical" evidence="1">
    <location>
        <begin position="115"/>
        <end position="132"/>
    </location>
</feature>
<proteinExistence type="predicted"/>
<dbReference type="Proteomes" id="UP000030647">
    <property type="component" value="Unassembled WGS sequence"/>
</dbReference>